<accession>A0A558QYG3</accession>
<comment type="caution">
    <text evidence="10">Lacks conserved residue(s) required for the propagation of feature annotation.</text>
</comment>
<dbReference type="InterPro" id="IPR051046">
    <property type="entry name" value="MurCDEF_CellWall_CoF430Synth"/>
</dbReference>
<dbReference type="Pfam" id="PF08245">
    <property type="entry name" value="Mur_ligase_M"/>
    <property type="match status" value="1"/>
</dbReference>
<dbReference type="InterPro" id="IPR036615">
    <property type="entry name" value="Mur_ligase_C_dom_sf"/>
</dbReference>
<dbReference type="OrthoDB" id="9801978at2"/>
<evidence type="ECO:0000256" key="4">
    <source>
        <dbReference type="ARBA" id="ARBA00022741"/>
    </source>
</evidence>
<dbReference type="NCBIfam" id="TIGR01143">
    <property type="entry name" value="murF"/>
    <property type="match status" value="1"/>
</dbReference>
<keyword evidence="7 10" id="KW-0573">Peptidoglycan synthesis</keyword>
<dbReference type="InterPro" id="IPR035911">
    <property type="entry name" value="MurE/MurF_N"/>
</dbReference>
<keyword evidence="12" id="KW-0732">Signal</keyword>
<evidence type="ECO:0000313" key="17">
    <source>
        <dbReference type="Proteomes" id="UP000318681"/>
    </source>
</evidence>
<dbReference type="EC" id="6.3.2.10" evidence="10 11"/>
<dbReference type="GO" id="GO:0047480">
    <property type="term" value="F:UDP-N-acetylmuramoyl-tripeptide-D-alanyl-D-alanine ligase activity"/>
    <property type="evidence" value="ECO:0007669"/>
    <property type="project" value="UniProtKB-UniRule"/>
</dbReference>
<dbReference type="GO" id="GO:0051301">
    <property type="term" value="P:cell division"/>
    <property type="evidence" value="ECO:0007669"/>
    <property type="project" value="UniProtKB-KW"/>
</dbReference>
<dbReference type="GO" id="GO:0005524">
    <property type="term" value="F:ATP binding"/>
    <property type="evidence" value="ECO:0007669"/>
    <property type="project" value="UniProtKB-UniRule"/>
</dbReference>
<evidence type="ECO:0000256" key="3">
    <source>
        <dbReference type="ARBA" id="ARBA00022618"/>
    </source>
</evidence>
<dbReference type="Pfam" id="PF02875">
    <property type="entry name" value="Mur_ligase_C"/>
    <property type="match status" value="1"/>
</dbReference>
<comment type="similarity">
    <text evidence="10">Belongs to the MurCDEF family. MurF subfamily.</text>
</comment>
<dbReference type="GO" id="GO:0005737">
    <property type="term" value="C:cytoplasm"/>
    <property type="evidence" value="ECO:0007669"/>
    <property type="project" value="UniProtKB-SubCell"/>
</dbReference>
<evidence type="ECO:0000256" key="9">
    <source>
        <dbReference type="ARBA" id="ARBA00023316"/>
    </source>
</evidence>
<dbReference type="GO" id="GO:0009252">
    <property type="term" value="P:peptidoglycan biosynthetic process"/>
    <property type="evidence" value="ECO:0007669"/>
    <property type="project" value="UniProtKB-UniRule"/>
</dbReference>
<dbReference type="InterPro" id="IPR000713">
    <property type="entry name" value="Mur_ligase_N"/>
</dbReference>
<dbReference type="SUPFAM" id="SSF53244">
    <property type="entry name" value="MurD-like peptide ligases, peptide-binding domain"/>
    <property type="match status" value="1"/>
</dbReference>
<dbReference type="SUPFAM" id="SSF53623">
    <property type="entry name" value="MurD-like peptide ligases, catalytic domain"/>
    <property type="match status" value="1"/>
</dbReference>
<evidence type="ECO:0000256" key="7">
    <source>
        <dbReference type="ARBA" id="ARBA00022984"/>
    </source>
</evidence>
<comment type="catalytic activity">
    <reaction evidence="10 11">
        <text>D-alanyl-D-alanine + UDP-N-acetyl-alpha-D-muramoyl-L-alanyl-gamma-D-glutamyl-meso-2,6-diaminopimelate + ATP = UDP-N-acetyl-alpha-D-muramoyl-L-alanyl-gamma-D-glutamyl-meso-2,6-diaminopimeloyl-D-alanyl-D-alanine + ADP + phosphate + H(+)</text>
        <dbReference type="Rhea" id="RHEA:28374"/>
        <dbReference type="ChEBI" id="CHEBI:15378"/>
        <dbReference type="ChEBI" id="CHEBI:30616"/>
        <dbReference type="ChEBI" id="CHEBI:43474"/>
        <dbReference type="ChEBI" id="CHEBI:57822"/>
        <dbReference type="ChEBI" id="CHEBI:61386"/>
        <dbReference type="ChEBI" id="CHEBI:83905"/>
        <dbReference type="ChEBI" id="CHEBI:456216"/>
        <dbReference type="EC" id="6.3.2.10"/>
    </reaction>
</comment>
<dbReference type="GO" id="GO:0008766">
    <property type="term" value="F:UDP-N-acetylmuramoylalanyl-D-glutamyl-2,6-diaminopimelate-D-alanyl-D-alanine ligase activity"/>
    <property type="evidence" value="ECO:0007669"/>
    <property type="project" value="RHEA"/>
</dbReference>
<dbReference type="PANTHER" id="PTHR43024:SF1">
    <property type="entry name" value="UDP-N-ACETYLMURAMOYL-TRIPEPTIDE--D-ALANYL-D-ALANINE LIGASE"/>
    <property type="match status" value="1"/>
</dbReference>
<sequence>MTLWTAAAIAAATAGTAHGDFTATGVAFDSREIGPGDLFVALKGEATDGHRFVGRAFAQGAAGAIVSEAVDHPHVRVADTTAALDALARAARARTDARIIGVTGSVGKTGTKEALFAALDRAAPGAVHRSVKSYNNHVGVPLSLARMPADTRFGVFEMGMNHAGELTALTRLVRPHVAIVTAIAPAHTAYFSGEEAIADAKGEIFAGLEPGGVAIVPYDSPHRDRLIAAATPHAARIVTFGLSEGADVWAREALPVAAGTLVSARLVAADLTFTLAPPGAHWVSNALAVLAAVEAVGGDLAAAGLALAEMAGLAGRGARVPIAVQGGEATLIDESYNANPASMKATIDTLGHTPATRRLVVLGEMRELGEGADDFHAALAGPLATAAVDFALLVGAGMAPLAKALEGRIDFAHVADAAAAGDALIRRIAPGDAVLVKGSNAVGLARLVGALAGGAAVTGASSCFI</sequence>
<keyword evidence="17" id="KW-1185">Reference proteome</keyword>
<evidence type="ECO:0000256" key="5">
    <source>
        <dbReference type="ARBA" id="ARBA00022840"/>
    </source>
</evidence>
<comment type="pathway">
    <text evidence="10 11">Cell wall biogenesis; peptidoglycan biosynthesis.</text>
</comment>
<evidence type="ECO:0000256" key="12">
    <source>
        <dbReference type="SAM" id="SignalP"/>
    </source>
</evidence>
<feature type="domain" description="Mur ligase N-terminal catalytic" evidence="13">
    <location>
        <begin position="24"/>
        <end position="76"/>
    </location>
</feature>
<dbReference type="Gene3D" id="3.90.190.20">
    <property type="entry name" value="Mur ligase, C-terminal domain"/>
    <property type="match status" value="1"/>
</dbReference>
<evidence type="ECO:0000259" key="14">
    <source>
        <dbReference type="Pfam" id="PF02875"/>
    </source>
</evidence>
<evidence type="ECO:0000256" key="10">
    <source>
        <dbReference type="HAMAP-Rule" id="MF_02019"/>
    </source>
</evidence>
<evidence type="ECO:0000256" key="2">
    <source>
        <dbReference type="ARBA" id="ARBA00022598"/>
    </source>
</evidence>
<comment type="function">
    <text evidence="10 11">Involved in cell wall formation. Catalyzes the final step in the synthesis of UDP-N-acetylmuramoyl-pentapeptide, the precursor of murein.</text>
</comment>
<dbReference type="GO" id="GO:0008360">
    <property type="term" value="P:regulation of cell shape"/>
    <property type="evidence" value="ECO:0007669"/>
    <property type="project" value="UniProtKB-KW"/>
</dbReference>
<evidence type="ECO:0000313" key="16">
    <source>
        <dbReference type="EMBL" id="TVV72155.1"/>
    </source>
</evidence>
<keyword evidence="5 10" id="KW-0067">ATP-binding</keyword>
<feature type="domain" description="Mur ligase central" evidence="15">
    <location>
        <begin position="102"/>
        <end position="293"/>
    </location>
</feature>
<dbReference type="UniPathway" id="UPA00219"/>
<dbReference type="GO" id="GO:0071555">
    <property type="term" value="P:cell wall organization"/>
    <property type="evidence" value="ECO:0007669"/>
    <property type="project" value="UniProtKB-KW"/>
</dbReference>
<reference evidence="16 17" key="1">
    <citation type="submission" date="2019-07" db="EMBL/GenBank/DDBJ databases">
        <title>Sphingomonas solaris sp. nov., isolated from a solar panel from Boston, Massachusetts.</title>
        <authorList>
            <person name="Tanner K."/>
            <person name="Pascual J."/>
            <person name="Mancuso C."/>
            <person name="Pereto J."/>
            <person name="Khalil A."/>
            <person name="Vilanova C."/>
        </authorList>
    </citation>
    <scope>NUCLEOTIDE SEQUENCE [LARGE SCALE GENOMIC DNA]</scope>
    <source>
        <strain evidence="16 17">R4DWN</strain>
    </source>
</reference>
<keyword evidence="4 10" id="KW-0547">Nucleotide-binding</keyword>
<keyword evidence="2 10" id="KW-0436">Ligase</keyword>
<dbReference type="Pfam" id="PF01225">
    <property type="entry name" value="Mur_ligase"/>
    <property type="match status" value="1"/>
</dbReference>
<dbReference type="Gene3D" id="3.40.1190.10">
    <property type="entry name" value="Mur-like, catalytic domain"/>
    <property type="match status" value="1"/>
</dbReference>
<evidence type="ECO:0000259" key="13">
    <source>
        <dbReference type="Pfam" id="PF01225"/>
    </source>
</evidence>
<feature type="signal peptide" evidence="12">
    <location>
        <begin position="1"/>
        <end position="19"/>
    </location>
</feature>
<dbReference type="RefSeq" id="WP_145153818.1">
    <property type="nucleotide sequence ID" value="NZ_VNIM01000070.1"/>
</dbReference>
<keyword evidence="9 10" id="KW-0961">Cell wall biogenesis/degradation</keyword>
<proteinExistence type="inferred from homology"/>
<dbReference type="HAMAP" id="MF_02019">
    <property type="entry name" value="MurF"/>
    <property type="match status" value="1"/>
</dbReference>
<dbReference type="AlphaFoldDB" id="A0A558QYG3"/>
<dbReference type="EMBL" id="VNIM01000070">
    <property type="protein sequence ID" value="TVV72155.1"/>
    <property type="molecule type" value="Genomic_DNA"/>
</dbReference>
<comment type="caution">
    <text evidence="16">The sequence shown here is derived from an EMBL/GenBank/DDBJ whole genome shotgun (WGS) entry which is preliminary data.</text>
</comment>
<dbReference type="Gene3D" id="3.40.1390.10">
    <property type="entry name" value="MurE/MurF, N-terminal domain"/>
    <property type="match status" value="1"/>
</dbReference>
<evidence type="ECO:0000256" key="8">
    <source>
        <dbReference type="ARBA" id="ARBA00023306"/>
    </source>
</evidence>
<keyword evidence="3 10" id="KW-0132">Cell division</keyword>
<dbReference type="InterPro" id="IPR036565">
    <property type="entry name" value="Mur-like_cat_sf"/>
</dbReference>
<evidence type="ECO:0000259" key="15">
    <source>
        <dbReference type="Pfam" id="PF08245"/>
    </source>
</evidence>
<gene>
    <name evidence="10" type="primary">murF</name>
    <name evidence="16" type="ORF">FOY91_15200</name>
</gene>
<dbReference type="InterPro" id="IPR004101">
    <property type="entry name" value="Mur_ligase_C"/>
</dbReference>
<feature type="chain" id="PRO_5022002739" description="UDP-N-acetylmuramoyl-tripeptide--D-alanyl-D-alanine ligase" evidence="12">
    <location>
        <begin position="20"/>
        <end position="465"/>
    </location>
</feature>
<organism evidence="16 17">
    <name type="scientific">Alterirhizorhabdus solaris</name>
    <dbReference type="NCBI Taxonomy" id="2529389"/>
    <lineage>
        <taxon>Bacteria</taxon>
        <taxon>Pseudomonadati</taxon>
        <taxon>Pseudomonadota</taxon>
        <taxon>Alphaproteobacteria</taxon>
        <taxon>Sphingomonadales</taxon>
        <taxon>Rhizorhabdaceae</taxon>
        <taxon>Alterirhizorhabdus</taxon>
    </lineage>
</organism>
<dbReference type="Proteomes" id="UP000318681">
    <property type="component" value="Unassembled WGS sequence"/>
</dbReference>
<evidence type="ECO:0000256" key="11">
    <source>
        <dbReference type="RuleBase" id="RU004136"/>
    </source>
</evidence>
<protein>
    <recommendedName>
        <fullName evidence="10 11">UDP-N-acetylmuramoyl-tripeptide--D-alanyl-D-alanine ligase</fullName>
        <ecNumber evidence="10 11">6.3.2.10</ecNumber>
    </recommendedName>
    <alternativeName>
        <fullName evidence="10">D-alanyl-D-alanine-adding enzyme</fullName>
    </alternativeName>
</protein>
<keyword evidence="8 10" id="KW-0131">Cell cycle</keyword>
<comment type="subcellular location">
    <subcellularLocation>
        <location evidence="10 11">Cytoplasm</location>
    </subcellularLocation>
</comment>
<dbReference type="InterPro" id="IPR013221">
    <property type="entry name" value="Mur_ligase_cen"/>
</dbReference>
<keyword evidence="6 10" id="KW-0133">Cell shape</keyword>
<dbReference type="PANTHER" id="PTHR43024">
    <property type="entry name" value="UDP-N-ACETYLMURAMOYL-TRIPEPTIDE--D-ALANYL-D-ALANINE LIGASE"/>
    <property type="match status" value="1"/>
</dbReference>
<evidence type="ECO:0000256" key="1">
    <source>
        <dbReference type="ARBA" id="ARBA00022490"/>
    </source>
</evidence>
<name>A0A558QYG3_9SPHN</name>
<keyword evidence="1 10" id="KW-0963">Cytoplasm</keyword>
<dbReference type="SUPFAM" id="SSF63418">
    <property type="entry name" value="MurE/MurF N-terminal domain"/>
    <property type="match status" value="1"/>
</dbReference>
<feature type="domain" description="Mur ligase C-terminal" evidence="14">
    <location>
        <begin position="327"/>
        <end position="439"/>
    </location>
</feature>
<dbReference type="InterPro" id="IPR005863">
    <property type="entry name" value="UDP-N-AcMur_synth"/>
</dbReference>
<evidence type="ECO:0000256" key="6">
    <source>
        <dbReference type="ARBA" id="ARBA00022960"/>
    </source>
</evidence>